<sequence length="119" mass="13876">MDEIKRLTPAQRTRCNRLIRRLCANYDGGNCLPLDDGEGCVCVQMISYSLLCKYFRRAVLPTDKALYADIYRQRTRLCDRCGKPFAPGSNRQKYCPECGRSIRRKQKADSARRRRNVEH</sequence>
<protein>
    <submittedName>
        <fullName evidence="2">Cysteine-rich VLP protein</fullName>
    </submittedName>
</protein>
<name>A0A926D866_9FIRM</name>
<comment type="caution">
    <text evidence="2">The sequence shown here is derived from an EMBL/GenBank/DDBJ whole genome shotgun (WGS) entry which is preliminary data.</text>
</comment>
<evidence type="ECO:0000313" key="3">
    <source>
        <dbReference type="Proteomes" id="UP000651482"/>
    </source>
</evidence>
<feature type="domain" description="Cysteine-rich VLP" evidence="1">
    <location>
        <begin position="8"/>
        <end position="63"/>
    </location>
</feature>
<proteinExistence type="predicted"/>
<dbReference type="EMBL" id="JACRSN010000004">
    <property type="protein sequence ID" value="MBC8533112.1"/>
    <property type="molecule type" value="Genomic_DNA"/>
</dbReference>
<dbReference type="Pfam" id="PF14194">
    <property type="entry name" value="Cys_rich_VLP"/>
    <property type="match status" value="1"/>
</dbReference>
<accession>A0A926D866</accession>
<dbReference type="InterPro" id="IPR025973">
    <property type="entry name" value="Cys_rich_VLP_dom"/>
</dbReference>
<reference evidence="2" key="1">
    <citation type="submission" date="2020-08" db="EMBL/GenBank/DDBJ databases">
        <title>Genome public.</title>
        <authorList>
            <person name="Liu C."/>
            <person name="Sun Q."/>
        </authorList>
    </citation>
    <scope>NUCLEOTIDE SEQUENCE</scope>
    <source>
        <strain evidence="2">NSJ-40</strain>
    </source>
</reference>
<dbReference type="RefSeq" id="WP_249318463.1">
    <property type="nucleotide sequence ID" value="NZ_JACRSN010000004.1"/>
</dbReference>
<evidence type="ECO:0000313" key="2">
    <source>
        <dbReference type="EMBL" id="MBC8533112.1"/>
    </source>
</evidence>
<dbReference type="Proteomes" id="UP000651482">
    <property type="component" value="Unassembled WGS sequence"/>
</dbReference>
<dbReference type="AlphaFoldDB" id="A0A926D866"/>
<gene>
    <name evidence="2" type="ORF">IAG03_03640</name>
</gene>
<organism evidence="2 3">
    <name type="scientific">Yeguia hominis</name>
    <dbReference type="NCBI Taxonomy" id="2763662"/>
    <lineage>
        <taxon>Bacteria</taxon>
        <taxon>Bacillati</taxon>
        <taxon>Bacillota</taxon>
        <taxon>Clostridia</taxon>
        <taxon>Eubacteriales</taxon>
        <taxon>Yeguiaceae</taxon>
        <taxon>Yeguia</taxon>
    </lineage>
</organism>
<evidence type="ECO:0000259" key="1">
    <source>
        <dbReference type="Pfam" id="PF14194"/>
    </source>
</evidence>
<keyword evidence="3" id="KW-1185">Reference proteome</keyword>